<proteinExistence type="predicted"/>
<accession>A0A0J9EPJ5</accession>
<organism evidence="1">
    <name type="scientific">Ajellomyces dermatitidis (strain ATCC 18188 / CBS 674.68)</name>
    <name type="common">Blastomyces dermatitidis</name>
    <dbReference type="NCBI Taxonomy" id="653446"/>
    <lineage>
        <taxon>Eukaryota</taxon>
        <taxon>Fungi</taxon>
        <taxon>Dikarya</taxon>
        <taxon>Ascomycota</taxon>
        <taxon>Pezizomycotina</taxon>
        <taxon>Eurotiomycetes</taxon>
        <taxon>Eurotiomycetidae</taxon>
        <taxon>Onygenales</taxon>
        <taxon>Ajellomycetaceae</taxon>
        <taxon>Blastomyces</taxon>
    </lineage>
</organism>
<reference evidence="1" key="1">
    <citation type="submission" date="2010-03" db="EMBL/GenBank/DDBJ databases">
        <title>Annotation of Blastomyces dermatitidis strain ATCC 18188.</title>
        <authorList>
            <consortium name="The Broad Institute Genome Sequencing Platform"/>
            <consortium name="Broad Institute Genome Sequencing Center for Infectious Disease."/>
            <person name="Cuomo C."/>
            <person name="Klein B."/>
            <person name="Sullivan T."/>
            <person name="Heitman J."/>
            <person name="Young S."/>
            <person name="Zeng Q."/>
            <person name="Gargeya S."/>
            <person name="Alvarado L."/>
            <person name="Berlin A.M."/>
            <person name="Chapman S.B."/>
            <person name="Chen Z."/>
            <person name="Freedman E."/>
            <person name="Gellesch M."/>
            <person name="Goldberg J."/>
            <person name="Griggs A."/>
            <person name="Gujja S."/>
            <person name="Heilman E."/>
            <person name="Heiman D."/>
            <person name="Howarth C."/>
            <person name="Mehta T."/>
            <person name="Neiman D."/>
            <person name="Pearson M."/>
            <person name="Roberts A."/>
            <person name="Saif S."/>
            <person name="Shea T."/>
            <person name="Shenoy N."/>
            <person name="Sisk P."/>
            <person name="Stolte C."/>
            <person name="Sykes S."/>
            <person name="White J."/>
            <person name="Yandava C."/>
            <person name="Haas B."/>
            <person name="Nusbaum C."/>
            <person name="Birren B."/>
        </authorList>
    </citation>
    <scope>NUCLEOTIDE SEQUENCE</scope>
    <source>
        <strain evidence="1">ATCC 18188</strain>
    </source>
</reference>
<dbReference type="EMBL" id="GG749440">
    <property type="protein sequence ID" value="KMW67942.1"/>
    <property type="molecule type" value="Genomic_DNA"/>
</dbReference>
<gene>
    <name evidence="1" type="ORF">BDDG_12458</name>
</gene>
<protein>
    <submittedName>
        <fullName evidence="1">Uncharacterized protein</fullName>
    </submittedName>
</protein>
<dbReference type="Proteomes" id="UP000007802">
    <property type="component" value="Unassembled WGS sequence"/>
</dbReference>
<dbReference type="AlphaFoldDB" id="A0A0J9EPJ5"/>
<evidence type="ECO:0000313" key="1">
    <source>
        <dbReference type="EMBL" id="KMW67942.1"/>
    </source>
</evidence>
<sequence length="64" mass="6970">MVLYLRDCAVSVISGLCGGAPSMNVLIVRREMARAGGTRVYLGDLNYFFAMNPARAWSKRISSG</sequence>
<name>A0A0J9EPJ5_AJEDA</name>